<accession>A0A4V6EVM0</accession>
<comment type="subcellular location">
    <subcellularLocation>
        <location evidence="1">Membrane</location>
        <topology evidence="1">Multi-pass membrane protein</topology>
    </subcellularLocation>
</comment>
<dbReference type="InterPro" id="IPR036259">
    <property type="entry name" value="MFS_trans_sf"/>
</dbReference>
<evidence type="ECO:0000256" key="6">
    <source>
        <dbReference type="SAM" id="Phobius"/>
    </source>
</evidence>
<feature type="domain" description="Major facilitator superfamily (MFS) profile" evidence="7">
    <location>
        <begin position="98"/>
        <end position="523"/>
    </location>
</feature>
<dbReference type="Gene3D" id="1.20.1250.20">
    <property type="entry name" value="MFS general substrate transporter like domains"/>
    <property type="match status" value="1"/>
</dbReference>
<dbReference type="PANTHER" id="PTHR23502">
    <property type="entry name" value="MAJOR FACILITATOR SUPERFAMILY"/>
    <property type="match status" value="1"/>
</dbReference>
<dbReference type="RefSeq" id="XP_029740094.1">
    <property type="nucleotide sequence ID" value="XM_029883417.1"/>
</dbReference>
<dbReference type="GO" id="GO:0022857">
    <property type="term" value="F:transmembrane transporter activity"/>
    <property type="evidence" value="ECO:0007669"/>
    <property type="project" value="InterPro"/>
</dbReference>
<feature type="transmembrane region" description="Helical" evidence="6">
    <location>
        <begin position="134"/>
        <end position="152"/>
    </location>
</feature>
<dbReference type="PANTHER" id="PTHR23502:SF184">
    <property type="entry name" value="MAJOR FACILITATOR SUPERFAMILY (MFS) PROFILE DOMAIN-CONTAINING PROTEIN"/>
    <property type="match status" value="1"/>
</dbReference>
<dbReference type="SUPFAM" id="SSF103473">
    <property type="entry name" value="MFS general substrate transporter"/>
    <property type="match status" value="1"/>
</dbReference>
<evidence type="ECO:0000313" key="9">
    <source>
        <dbReference type="Proteomes" id="UP000306050"/>
    </source>
</evidence>
<evidence type="ECO:0000313" key="8">
    <source>
        <dbReference type="EMBL" id="TKY88109.1"/>
    </source>
</evidence>
<gene>
    <name evidence="8" type="ORF">EX895_002819</name>
</gene>
<sequence length="523" mass="56105">MTMTPRARHPIAAAENSTCSPSSSSPDKQFNATQLPSRLDPQTCFTVIVGQVANLYDAAQTKSNVSDQATLANEAALLHPPRTAVEPTAWSTRRKWILISLVGLTMFNGSFASTAPNGAGIHLAQQFGLSNEEMVFIATSFVGGCVAGPIIWAPLSEIHGRRLVFLISTLLYSLTNIGCALAPTKAVLFSCRSLAGICASSAFSNAAAVITDLFAPPDRNGPLIVASLAPLLGPCFGPLFGAGVGLNLRWPFVFWLLGAIGLALDVMLLCVPETYAPVIAVSIRPKESIRSQATSWRGKSRTFFLVNLGRPIKMMCREPIVMCATFYLSFFFALMYIFFASWPLIFGPPGIYRLDAMHSAGGAFAAIWLATREHSSTKASSPANGPMPEAKLFPTFFVAPLVAIGLLWAGWLARTSIPYQVTMLAGIPIGAAMVLCFHGWIGFLGDCYRLYSSSAIAATVIGRSISGATIPLCTHRLHERLGGIAFLYTMLAGLVVLTVPMPLLVFRFGAKLRARSMYKPGRG</sequence>
<evidence type="ECO:0000256" key="3">
    <source>
        <dbReference type="ARBA" id="ARBA00022989"/>
    </source>
</evidence>
<dbReference type="InterPro" id="IPR020846">
    <property type="entry name" value="MFS_dom"/>
</dbReference>
<dbReference type="GeneID" id="40725714"/>
<keyword evidence="3 6" id="KW-1133">Transmembrane helix</keyword>
<dbReference type="Pfam" id="PF07690">
    <property type="entry name" value="MFS_1"/>
    <property type="match status" value="1"/>
</dbReference>
<feature type="transmembrane region" description="Helical" evidence="6">
    <location>
        <begin position="164"/>
        <end position="188"/>
    </location>
</feature>
<organism evidence="8 9">
    <name type="scientific">Sporisorium graminicola</name>
    <dbReference type="NCBI Taxonomy" id="280036"/>
    <lineage>
        <taxon>Eukaryota</taxon>
        <taxon>Fungi</taxon>
        <taxon>Dikarya</taxon>
        <taxon>Basidiomycota</taxon>
        <taxon>Ustilaginomycotina</taxon>
        <taxon>Ustilaginomycetes</taxon>
        <taxon>Ustilaginales</taxon>
        <taxon>Ustilaginaceae</taxon>
        <taxon>Sporisorium</taxon>
    </lineage>
</organism>
<evidence type="ECO:0000256" key="2">
    <source>
        <dbReference type="ARBA" id="ARBA00022692"/>
    </source>
</evidence>
<feature type="transmembrane region" description="Helical" evidence="6">
    <location>
        <begin position="392"/>
        <end position="411"/>
    </location>
</feature>
<evidence type="ECO:0000256" key="4">
    <source>
        <dbReference type="ARBA" id="ARBA00023136"/>
    </source>
</evidence>
<feature type="transmembrane region" description="Helical" evidence="6">
    <location>
        <begin position="417"/>
        <end position="441"/>
    </location>
</feature>
<dbReference type="AlphaFoldDB" id="A0A4V6EVM0"/>
<dbReference type="EMBL" id="SRRM01000010">
    <property type="protein sequence ID" value="TKY88109.1"/>
    <property type="molecule type" value="Genomic_DNA"/>
</dbReference>
<dbReference type="OrthoDB" id="2585655at2759"/>
<keyword evidence="9" id="KW-1185">Reference proteome</keyword>
<feature type="transmembrane region" description="Helical" evidence="6">
    <location>
        <begin position="222"/>
        <end position="246"/>
    </location>
</feature>
<evidence type="ECO:0000256" key="1">
    <source>
        <dbReference type="ARBA" id="ARBA00004141"/>
    </source>
</evidence>
<dbReference type="KEGG" id="sgra:EX895_002819"/>
<feature type="region of interest" description="Disordered" evidence="5">
    <location>
        <begin position="1"/>
        <end position="34"/>
    </location>
</feature>
<feature type="transmembrane region" description="Helical" evidence="6">
    <location>
        <begin position="320"/>
        <end position="345"/>
    </location>
</feature>
<feature type="transmembrane region" description="Helical" evidence="6">
    <location>
        <begin position="194"/>
        <end position="215"/>
    </location>
</feature>
<dbReference type="Proteomes" id="UP000306050">
    <property type="component" value="Chromosome SGRAM_18"/>
</dbReference>
<keyword evidence="4 6" id="KW-0472">Membrane</keyword>
<feature type="transmembrane region" description="Helical" evidence="6">
    <location>
        <begin position="485"/>
        <end position="509"/>
    </location>
</feature>
<dbReference type="GO" id="GO:0005886">
    <property type="term" value="C:plasma membrane"/>
    <property type="evidence" value="ECO:0007669"/>
    <property type="project" value="TreeGrafter"/>
</dbReference>
<keyword evidence="2 6" id="KW-0812">Transmembrane</keyword>
<proteinExistence type="predicted"/>
<dbReference type="InterPro" id="IPR011701">
    <property type="entry name" value="MFS"/>
</dbReference>
<protein>
    <recommendedName>
        <fullName evidence="7">Major facilitator superfamily (MFS) profile domain-containing protein</fullName>
    </recommendedName>
</protein>
<reference evidence="8 9" key="1">
    <citation type="submission" date="2019-05" db="EMBL/GenBank/DDBJ databases">
        <title>Sporisorium graminicola CBS 10092 draft sequencing and annotation.</title>
        <authorList>
            <person name="Solano-Gonzalez S."/>
            <person name="Caddick M.X."/>
            <person name="Darby A."/>
        </authorList>
    </citation>
    <scope>NUCLEOTIDE SEQUENCE [LARGE SCALE GENOMIC DNA]</scope>
    <source>
        <strain evidence="8 9">CBS 10092</strain>
    </source>
</reference>
<feature type="transmembrane region" description="Helical" evidence="6">
    <location>
        <begin position="252"/>
        <end position="271"/>
    </location>
</feature>
<dbReference type="PROSITE" id="PS50850">
    <property type="entry name" value="MFS"/>
    <property type="match status" value="1"/>
</dbReference>
<feature type="transmembrane region" description="Helical" evidence="6">
    <location>
        <begin position="96"/>
        <end position="114"/>
    </location>
</feature>
<name>A0A4V6EVM0_9BASI</name>
<evidence type="ECO:0000259" key="7">
    <source>
        <dbReference type="PROSITE" id="PS50850"/>
    </source>
</evidence>
<evidence type="ECO:0000256" key="5">
    <source>
        <dbReference type="SAM" id="MobiDB-lite"/>
    </source>
</evidence>
<comment type="caution">
    <text evidence="8">The sequence shown here is derived from an EMBL/GenBank/DDBJ whole genome shotgun (WGS) entry which is preliminary data.</text>
</comment>